<organism evidence="1 2">
    <name type="scientific">Pseudonocardia adelaidensis</name>
    <dbReference type="NCBI Taxonomy" id="648754"/>
    <lineage>
        <taxon>Bacteria</taxon>
        <taxon>Bacillati</taxon>
        <taxon>Actinomycetota</taxon>
        <taxon>Actinomycetes</taxon>
        <taxon>Pseudonocardiales</taxon>
        <taxon>Pseudonocardiaceae</taxon>
        <taxon>Pseudonocardia</taxon>
    </lineage>
</organism>
<dbReference type="EMBL" id="BAABJO010000027">
    <property type="protein sequence ID" value="GAA5133455.1"/>
    <property type="molecule type" value="Genomic_DNA"/>
</dbReference>
<gene>
    <name evidence="1" type="ORF">GCM10023320_59640</name>
</gene>
<protein>
    <recommendedName>
        <fullName evidence="3">ADP-ribosylglycohydrolase</fullName>
    </recommendedName>
</protein>
<accession>A0ABP9NT75</accession>
<proteinExistence type="predicted"/>
<reference evidence="2" key="1">
    <citation type="journal article" date="2019" name="Int. J. Syst. Evol. Microbiol.">
        <title>The Global Catalogue of Microorganisms (GCM) 10K type strain sequencing project: providing services to taxonomists for standard genome sequencing and annotation.</title>
        <authorList>
            <consortium name="The Broad Institute Genomics Platform"/>
            <consortium name="The Broad Institute Genome Sequencing Center for Infectious Disease"/>
            <person name="Wu L."/>
            <person name="Ma J."/>
        </authorList>
    </citation>
    <scope>NUCLEOTIDE SEQUENCE [LARGE SCALE GENOMIC DNA]</scope>
    <source>
        <strain evidence="2">JCM 18302</strain>
    </source>
</reference>
<sequence length="215" mass="21290">MTAALRALERLAATVPDADLGAWAHRIATPDGAVPLPGTGLRAATYPGLLRAGERCARAGLGADVVLTLVGLVAGAEHGRSAADLSRAVRAGLAVHAEIEQRIAEVTRPAGLPTGGVAPAAMCAAVLAGIPPADRPALLDLAGSLMAITPPDGPAGPWAGHAAAAGWLAVHTFTSGLAGMPDGLGHTLAAVTGASAVDDPPPGEVPVRALLERLR</sequence>
<evidence type="ECO:0000313" key="2">
    <source>
        <dbReference type="Proteomes" id="UP001500804"/>
    </source>
</evidence>
<evidence type="ECO:0000313" key="1">
    <source>
        <dbReference type="EMBL" id="GAA5133455.1"/>
    </source>
</evidence>
<keyword evidence="2" id="KW-1185">Reference proteome</keyword>
<name>A0ABP9NT75_9PSEU</name>
<dbReference type="RefSeq" id="WP_345609478.1">
    <property type="nucleotide sequence ID" value="NZ_BAABJO010000027.1"/>
</dbReference>
<dbReference type="Proteomes" id="UP001500804">
    <property type="component" value="Unassembled WGS sequence"/>
</dbReference>
<evidence type="ECO:0008006" key="3">
    <source>
        <dbReference type="Google" id="ProtNLM"/>
    </source>
</evidence>
<comment type="caution">
    <text evidence="1">The sequence shown here is derived from an EMBL/GenBank/DDBJ whole genome shotgun (WGS) entry which is preliminary data.</text>
</comment>